<feature type="domain" description="Mur ligase C-terminal" evidence="22">
    <location>
        <begin position="294"/>
        <end position="393"/>
    </location>
</feature>
<evidence type="ECO:0000256" key="7">
    <source>
        <dbReference type="ARBA" id="ARBA00019357"/>
    </source>
</evidence>
<keyword evidence="10 21" id="KW-0547">Nucleotide-binding</keyword>
<dbReference type="Pfam" id="PF02875">
    <property type="entry name" value="Mur_ligase_C"/>
    <property type="match status" value="1"/>
</dbReference>
<dbReference type="Proteomes" id="UP000322876">
    <property type="component" value="Unassembled WGS sequence"/>
</dbReference>
<evidence type="ECO:0000259" key="23">
    <source>
        <dbReference type="Pfam" id="PF08245"/>
    </source>
</evidence>
<evidence type="ECO:0000256" key="8">
    <source>
        <dbReference type="ARBA" id="ARBA00022598"/>
    </source>
</evidence>
<evidence type="ECO:0000313" key="24">
    <source>
        <dbReference type="EMBL" id="KAA0258049.1"/>
    </source>
</evidence>
<comment type="function">
    <text evidence="1">Functions in two distinct reactions of the de novo folate biosynthetic pathway. Catalyzes the addition of a glutamate residue to dihydropteroate (7,8-dihydropteroate or H2Pte) to form dihydrofolate (7,8-dihydrofolate monoglutamate or H2Pte-Glu). Also catalyzes successive additions of L-glutamate to tetrahydrofolate or 10-formyltetrahydrofolate or 5,10-methylenetetrahydrofolate, leading to folylpolyglutamate derivatives.</text>
</comment>
<comment type="caution">
    <text evidence="24">The sequence shown here is derived from an EMBL/GenBank/DDBJ whole genome shotgun (WGS) entry which is preliminary data.</text>
</comment>
<dbReference type="GO" id="GO:0004326">
    <property type="term" value="F:tetrahydrofolylpolyglutamate synthase activity"/>
    <property type="evidence" value="ECO:0007669"/>
    <property type="project" value="UniProtKB-EC"/>
</dbReference>
<evidence type="ECO:0000256" key="6">
    <source>
        <dbReference type="ARBA" id="ARBA00013025"/>
    </source>
</evidence>
<comment type="pathway">
    <text evidence="2">Cofactor biosynthesis; tetrahydrofolate biosynthesis; 7,8-dihydrofolate from 2-amino-4-hydroxy-6-hydroxymethyl-7,8-dihydropteridine diphosphate and 4-aminobenzoate: step 2/2.</text>
</comment>
<proteinExistence type="inferred from homology"/>
<dbReference type="OrthoDB" id="9809356at2"/>
<dbReference type="InterPro" id="IPR004101">
    <property type="entry name" value="Mur_ligase_C"/>
</dbReference>
<dbReference type="Pfam" id="PF08245">
    <property type="entry name" value="Mur_ligase_M"/>
    <property type="match status" value="1"/>
</dbReference>
<sequence>MSSRAWYGRHGCSSQRLERHNIKITGVFWLITKFEKFFSSVNEYLNAKLTLNRIKAALNHTNFDEKKLGKIIHIAGTNGKGSTAHFISSALINSGYKVALFTSPHLLSICERIKVNRQQIRFSDLDNLFTTYFSIIKEYKLTYFEAITLLAFKYFEEFKPDFSIIETGMGGTYDATNVLENKIPVITSISIDHEQYLGKTLESITREKAAIVKENDPIFLGTNNETVYKIIASIYPHKKIITPEKETIELLKHHFPSPYYKNAALAKMILNYLNITAPFNKISLPPCRFEKYDNIIIDGAHNFNGIIEILKNFKQKPIIVFSSTKDRDYQKIINLLSIKSTKLILTEIPNNIRSIKLNELETTNKNIIKESDLKIALRKAVELSKNNDILVCGSLYLCAEVKKILKGF</sequence>
<evidence type="ECO:0000259" key="22">
    <source>
        <dbReference type="Pfam" id="PF02875"/>
    </source>
</evidence>
<evidence type="ECO:0000256" key="14">
    <source>
        <dbReference type="ARBA" id="ARBA00030048"/>
    </source>
</evidence>
<evidence type="ECO:0000256" key="18">
    <source>
        <dbReference type="ARBA" id="ARBA00047808"/>
    </source>
</evidence>
<evidence type="ECO:0000256" key="21">
    <source>
        <dbReference type="PIRNR" id="PIRNR001563"/>
    </source>
</evidence>
<keyword evidence="25" id="KW-1185">Reference proteome</keyword>
<dbReference type="GO" id="GO:0046872">
    <property type="term" value="F:metal ion binding"/>
    <property type="evidence" value="ECO:0007669"/>
    <property type="project" value="UniProtKB-KW"/>
</dbReference>
<dbReference type="EMBL" id="VFJB01000005">
    <property type="protein sequence ID" value="KAA0258049.1"/>
    <property type="molecule type" value="Genomic_DNA"/>
</dbReference>
<dbReference type="NCBIfam" id="TIGR01499">
    <property type="entry name" value="folC"/>
    <property type="match status" value="1"/>
</dbReference>
<dbReference type="EC" id="6.3.2.12" evidence="5"/>
<evidence type="ECO:0000256" key="4">
    <source>
        <dbReference type="ARBA" id="ARBA00008276"/>
    </source>
</evidence>
<evidence type="ECO:0000256" key="12">
    <source>
        <dbReference type="ARBA" id="ARBA00022842"/>
    </source>
</evidence>
<dbReference type="PANTHER" id="PTHR11136">
    <property type="entry name" value="FOLYLPOLYGLUTAMATE SYNTHASE-RELATED"/>
    <property type="match status" value="1"/>
</dbReference>
<dbReference type="Gene3D" id="3.40.1190.10">
    <property type="entry name" value="Mur-like, catalytic domain"/>
    <property type="match status" value="1"/>
</dbReference>
<evidence type="ECO:0000256" key="5">
    <source>
        <dbReference type="ARBA" id="ARBA00013023"/>
    </source>
</evidence>
<dbReference type="GO" id="GO:0005737">
    <property type="term" value="C:cytoplasm"/>
    <property type="evidence" value="ECO:0007669"/>
    <property type="project" value="TreeGrafter"/>
</dbReference>
<evidence type="ECO:0000256" key="17">
    <source>
        <dbReference type="ARBA" id="ARBA00047493"/>
    </source>
</evidence>
<feature type="domain" description="Mur ligase central" evidence="23">
    <location>
        <begin position="74"/>
        <end position="216"/>
    </location>
</feature>
<keyword evidence="8 21" id="KW-0436">Ligase</keyword>
<dbReference type="GO" id="GO:0005524">
    <property type="term" value="F:ATP binding"/>
    <property type="evidence" value="ECO:0007669"/>
    <property type="project" value="UniProtKB-KW"/>
</dbReference>
<accession>A0A5A8F3V0</accession>
<evidence type="ECO:0000313" key="25">
    <source>
        <dbReference type="Proteomes" id="UP000322876"/>
    </source>
</evidence>
<keyword evidence="13" id="KW-0289">Folate biosynthesis</keyword>
<evidence type="ECO:0000256" key="13">
    <source>
        <dbReference type="ARBA" id="ARBA00022909"/>
    </source>
</evidence>
<dbReference type="EC" id="6.3.2.17" evidence="6"/>
<keyword evidence="12" id="KW-0460">Magnesium</keyword>
<evidence type="ECO:0000256" key="9">
    <source>
        <dbReference type="ARBA" id="ARBA00022723"/>
    </source>
</evidence>
<reference evidence="24 25" key="1">
    <citation type="submission" date="2019-06" db="EMBL/GenBank/DDBJ databases">
        <title>Genomic insights into carbon and energy metabolism of Deferribacter autotrophicus revealed new metabolic traits in the phylum Deferribacteres.</title>
        <authorList>
            <person name="Slobodkin A.I."/>
            <person name="Slobodkina G.B."/>
            <person name="Allioux M."/>
            <person name="Alain K."/>
            <person name="Jebbar M."/>
            <person name="Shadrin V."/>
            <person name="Kublanov I.V."/>
            <person name="Toshchakov S.V."/>
            <person name="Bonch-Osmolovskaya E.A."/>
        </authorList>
    </citation>
    <scope>NUCLEOTIDE SEQUENCE [LARGE SCALE GENOMIC DNA]</scope>
    <source>
        <strain evidence="24 25">SL50</strain>
    </source>
</reference>
<keyword evidence="11 21" id="KW-0067">ATP-binding</keyword>
<dbReference type="PIRSF" id="PIRSF001563">
    <property type="entry name" value="Folylpolyglu_synth"/>
    <property type="match status" value="1"/>
</dbReference>
<evidence type="ECO:0000256" key="15">
    <source>
        <dbReference type="ARBA" id="ARBA00030592"/>
    </source>
</evidence>
<evidence type="ECO:0000256" key="10">
    <source>
        <dbReference type="ARBA" id="ARBA00022741"/>
    </source>
</evidence>
<comment type="catalytic activity">
    <reaction evidence="18">
        <text>10-formyltetrahydrofolyl-(gamma-L-Glu)(n) + L-glutamate + ATP = 10-formyltetrahydrofolyl-(gamma-L-Glu)(n+1) + ADP + phosphate + H(+)</text>
        <dbReference type="Rhea" id="RHEA:51904"/>
        <dbReference type="Rhea" id="RHEA-COMP:13088"/>
        <dbReference type="Rhea" id="RHEA-COMP:14300"/>
        <dbReference type="ChEBI" id="CHEBI:15378"/>
        <dbReference type="ChEBI" id="CHEBI:29985"/>
        <dbReference type="ChEBI" id="CHEBI:30616"/>
        <dbReference type="ChEBI" id="CHEBI:43474"/>
        <dbReference type="ChEBI" id="CHEBI:134413"/>
        <dbReference type="ChEBI" id="CHEBI:456216"/>
        <dbReference type="EC" id="6.3.2.17"/>
    </reaction>
</comment>
<comment type="catalytic activity">
    <reaction evidence="17">
        <text>(6S)-5,6,7,8-tetrahydrofolyl-(gamma-L-Glu)(n) + L-glutamate + ATP = (6S)-5,6,7,8-tetrahydrofolyl-(gamma-L-Glu)(n+1) + ADP + phosphate + H(+)</text>
        <dbReference type="Rhea" id="RHEA:10580"/>
        <dbReference type="Rhea" id="RHEA-COMP:14738"/>
        <dbReference type="Rhea" id="RHEA-COMP:14740"/>
        <dbReference type="ChEBI" id="CHEBI:15378"/>
        <dbReference type="ChEBI" id="CHEBI:29985"/>
        <dbReference type="ChEBI" id="CHEBI:30616"/>
        <dbReference type="ChEBI" id="CHEBI:43474"/>
        <dbReference type="ChEBI" id="CHEBI:141005"/>
        <dbReference type="ChEBI" id="CHEBI:456216"/>
        <dbReference type="EC" id="6.3.2.17"/>
    </reaction>
</comment>
<dbReference type="InterPro" id="IPR001645">
    <property type="entry name" value="Folylpolyglutamate_synth"/>
</dbReference>
<comment type="catalytic activity">
    <reaction evidence="19">
        <text>(6R)-5,10-methylenetetrahydrofolyl-(gamma-L-Glu)(n) + L-glutamate + ATP = (6R)-5,10-methylenetetrahydrofolyl-(gamma-L-Glu)(n+1) + ADP + phosphate + H(+)</text>
        <dbReference type="Rhea" id="RHEA:51912"/>
        <dbReference type="Rhea" id="RHEA-COMP:13257"/>
        <dbReference type="Rhea" id="RHEA-COMP:13258"/>
        <dbReference type="ChEBI" id="CHEBI:15378"/>
        <dbReference type="ChEBI" id="CHEBI:29985"/>
        <dbReference type="ChEBI" id="CHEBI:30616"/>
        <dbReference type="ChEBI" id="CHEBI:43474"/>
        <dbReference type="ChEBI" id="CHEBI:136572"/>
        <dbReference type="ChEBI" id="CHEBI:456216"/>
        <dbReference type="EC" id="6.3.2.17"/>
    </reaction>
</comment>
<evidence type="ECO:0000256" key="1">
    <source>
        <dbReference type="ARBA" id="ARBA00002714"/>
    </source>
</evidence>
<dbReference type="InterPro" id="IPR018109">
    <property type="entry name" value="Folylpolyglutamate_synth_CS"/>
</dbReference>
<evidence type="ECO:0000256" key="20">
    <source>
        <dbReference type="ARBA" id="ARBA00049161"/>
    </source>
</evidence>
<evidence type="ECO:0000256" key="2">
    <source>
        <dbReference type="ARBA" id="ARBA00004799"/>
    </source>
</evidence>
<dbReference type="SUPFAM" id="SSF53623">
    <property type="entry name" value="MurD-like peptide ligases, catalytic domain"/>
    <property type="match status" value="1"/>
</dbReference>
<dbReference type="InterPro" id="IPR036615">
    <property type="entry name" value="Mur_ligase_C_dom_sf"/>
</dbReference>
<comment type="catalytic activity">
    <reaction evidence="20">
        <text>7,8-dihydropteroate + L-glutamate + ATP = 7,8-dihydrofolate + ADP + phosphate + H(+)</text>
        <dbReference type="Rhea" id="RHEA:23584"/>
        <dbReference type="ChEBI" id="CHEBI:15378"/>
        <dbReference type="ChEBI" id="CHEBI:17839"/>
        <dbReference type="ChEBI" id="CHEBI:29985"/>
        <dbReference type="ChEBI" id="CHEBI:30616"/>
        <dbReference type="ChEBI" id="CHEBI:43474"/>
        <dbReference type="ChEBI" id="CHEBI:57451"/>
        <dbReference type="ChEBI" id="CHEBI:456216"/>
        <dbReference type="EC" id="6.3.2.12"/>
    </reaction>
</comment>
<evidence type="ECO:0000256" key="19">
    <source>
        <dbReference type="ARBA" id="ARBA00049035"/>
    </source>
</evidence>
<dbReference type="PANTHER" id="PTHR11136:SF0">
    <property type="entry name" value="DIHYDROFOLATE SYNTHETASE-RELATED"/>
    <property type="match status" value="1"/>
</dbReference>
<dbReference type="InterPro" id="IPR013221">
    <property type="entry name" value="Mur_ligase_cen"/>
</dbReference>
<organism evidence="24 25">
    <name type="scientific">Deferribacter autotrophicus</name>
    <dbReference type="NCBI Taxonomy" id="500465"/>
    <lineage>
        <taxon>Bacteria</taxon>
        <taxon>Pseudomonadati</taxon>
        <taxon>Deferribacterota</taxon>
        <taxon>Deferribacteres</taxon>
        <taxon>Deferribacterales</taxon>
        <taxon>Deferribacteraceae</taxon>
        <taxon>Deferribacter</taxon>
    </lineage>
</organism>
<evidence type="ECO:0000256" key="3">
    <source>
        <dbReference type="ARBA" id="ARBA00005150"/>
    </source>
</evidence>
<comment type="similarity">
    <text evidence="4 21">Belongs to the folylpolyglutamate synthase family.</text>
</comment>
<name>A0A5A8F3V0_9BACT</name>
<dbReference type="InterPro" id="IPR036565">
    <property type="entry name" value="Mur-like_cat_sf"/>
</dbReference>
<dbReference type="GO" id="GO:0008841">
    <property type="term" value="F:dihydrofolate synthase activity"/>
    <property type="evidence" value="ECO:0007669"/>
    <property type="project" value="UniProtKB-EC"/>
</dbReference>
<dbReference type="SUPFAM" id="SSF53244">
    <property type="entry name" value="MurD-like peptide ligases, peptide-binding domain"/>
    <property type="match status" value="1"/>
</dbReference>
<dbReference type="PROSITE" id="PS01012">
    <property type="entry name" value="FOLYLPOLYGLU_SYNT_2"/>
    <property type="match status" value="1"/>
</dbReference>
<dbReference type="AlphaFoldDB" id="A0A5A8F3V0"/>
<gene>
    <name evidence="24" type="ORF">FHQ18_06540</name>
</gene>
<comment type="pathway">
    <text evidence="3">Cofactor biosynthesis; tetrahydrofolylpolyglutamate biosynthesis.</text>
</comment>
<protein>
    <recommendedName>
        <fullName evidence="7">Dihydrofolate synthase/folylpolyglutamate synthase</fullName>
        <ecNumber evidence="5">6.3.2.12</ecNumber>
        <ecNumber evidence="6">6.3.2.17</ecNumber>
    </recommendedName>
    <alternativeName>
        <fullName evidence="16">Folylpoly-gamma-glutamate synthetase-dihydrofolate synthetase</fullName>
    </alternativeName>
    <alternativeName>
        <fullName evidence="14">Folylpolyglutamate synthetase</fullName>
    </alternativeName>
    <alternativeName>
        <fullName evidence="15">Tetrahydrofolylpolyglutamate synthase</fullName>
    </alternativeName>
</protein>
<evidence type="ECO:0000256" key="11">
    <source>
        <dbReference type="ARBA" id="ARBA00022840"/>
    </source>
</evidence>
<evidence type="ECO:0000256" key="16">
    <source>
        <dbReference type="ARBA" id="ARBA00032510"/>
    </source>
</evidence>
<keyword evidence="9" id="KW-0479">Metal-binding</keyword>
<dbReference type="GO" id="GO:0046656">
    <property type="term" value="P:folic acid biosynthetic process"/>
    <property type="evidence" value="ECO:0007669"/>
    <property type="project" value="UniProtKB-KW"/>
</dbReference>
<dbReference type="Gene3D" id="3.90.190.20">
    <property type="entry name" value="Mur ligase, C-terminal domain"/>
    <property type="match status" value="1"/>
</dbReference>